<feature type="chain" id="PRO_5046030715" description="Fibrillar collagen NC1 domain-containing protein" evidence="3">
    <location>
        <begin position="20"/>
        <end position="798"/>
    </location>
</feature>
<evidence type="ECO:0000313" key="5">
    <source>
        <dbReference type="EMBL" id="MBL0738542.1"/>
    </source>
</evidence>
<keyword evidence="2" id="KW-0964">Secreted</keyword>
<accession>A0ABS1KH86</accession>
<dbReference type="InterPro" id="IPR000885">
    <property type="entry name" value="Fib_collagen_C"/>
</dbReference>
<protein>
    <recommendedName>
        <fullName evidence="4">Fibrillar collagen NC1 domain-containing protein</fullName>
    </recommendedName>
</protein>
<evidence type="ECO:0000256" key="3">
    <source>
        <dbReference type="SAM" id="SignalP"/>
    </source>
</evidence>
<evidence type="ECO:0000259" key="4">
    <source>
        <dbReference type="Pfam" id="PF01410"/>
    </source>
</evidence>
<sequence>MKKIVFTLIMVFTLMQTFAQGNDPVVIGGAQKGDANATVEILSKNGTKGFMPPRLTQVQINALQASLKAENNGLSVYNTDEKCLQSWKGDAWTECNPVQIAKFDVDCASSGIKGIYYKDVPVTNNEYLELSVVVKKAGAYTFVAETQNGVRFFLSSVISTASPAPQIIKIPAFGTPTTTGTFNYNIVDQSGVTVCSSFPVTVTENNAVFTIDCNNTQVVGKFEEGKEVTGSDMIILNLNVTKAGNYTFKTVAQNGLSFFASGTLAYPGFNQVNLRPVIGSIPTWKAPDGVITFDILDKEDVSLGCAVKVPVTSTKAEVTVDCNAGVEVDGLLIAGQSSTGQNKITITTNVTKVGPWKVETNLINGLKFAGSGIFTETGSSEDNEMILYADGTPTAVGDQMYTITDKLSNATICSNVKVVVSPNEAVFTLGSCSAPSQSGTWKSNAALVGATATVNMVASQAGPYNLSASGSGMTLTASGNASAGTNPIIFKASGTPEASGLISLDIKNSKDETVCTITINVIASKGAKDNPATSCADILSDIPTAKDGEYWIKPATGYAGQAIKTFCDMTNGGLTLVWSFTEQTALTTYQTVNQGNINGDYFRFNVDQPKNADNYTSETINYENFRLPRAVMRGLSPENQLYFKVRIASGVAAAKDVNDANALANYAIFPTVYNNLDIRYDSCTERNWIGTGKILGTAFGTGANNVAYYGTKTSGVYMQPYHSGGYAFHINWDGGSTVSGAGNPNYFGWFGEGGQEVNGHFYNCKTGNAACSGNTTGSSGVMVSNPTTGGRLLQYFMK</sequence>
<organism evidence="5 6">
    <name type="scientific">Flavobacterium tagetis</name>
    <dbReference type="NCBI Taxonomy" id="2801336"/>
    <lineage>
        <taxon>Bacteria</taxon>
        <taxon>Pseudomonadati</taxon>
        <taxon>Bacteroidota</taxon>
        <taxon>Flavobacteriia</taxon>
        <taxon>Flavobacteriales</taxon>
        <taxon>Flavobacteriaceae</taxon>
        <taxon>Flavobacterium</taxon>
    </lineage>
</organism>
<reference evidence="5 6" key="1">
    <citation type="submission" date="2021-01" db="EMBL/GenBank/DDBJ databases">
        <title>Genome seq and assembly of Flavobacterium sp. GN10.</title>
        <authorList>
            <person name="Chhetri G."/>
        </authorList>
    </citation>
    <scope>NUCLEOTIDE SEQUENCE [LARGE SCALE GENOMIC DNA]</scope>
    <source>
        <strain evidence="5 6">GN10</strain>
    </source>
</reference>
<evidence type="ECO:0000256" key="2">
    <source>
        <dbReference type="ARBA" id="ARBA00022525"/>
    </source>
</evidence>
<dbReference type="EMBL" id="JAERSF010000003">
    <property type="protein sequence ID" value="MBL0738542.1"/>
    <property type="molecule type" value="Genomic_DNA"/>
</dbReference>
<gene>
    <name evidence="5" type="ORF">JI750_16725</name>
</gene>
<dbReference type="Pfam" id="PF01410">
    <property type="entry name" value="COLFI"/>
    <property type="match status" value="1"/>
</dbReference>
<dbReference type="NCBIfam" id="NF040941">
    <property type="entry name" value="GGGWT_bact"/>
    <property type="match status" value="1"/>
</dbReference>
<feature type="domain" description="Fibrillar collagen NC1" evidence="4">
    <location>
        <begin position="522"/>
        <end position="602"/>
    </location>
</feature>
<comment type="subcellular location">
    <subcellularLocation>
        <location evidence="1">Secreted</location>
    </subcellularLocation>
</comment>
<comment type="caution">
    <text evidence="5">The sequence shown here is derived from an EMBL/GenBank/DDBJ whole genome shotgun (WGS) entry which is preliminary data.</text>
</comment>
<dbReference type="Gene3D" id="2.60.120.1000">
    <property type="match status" value="1"/>
</dbReference>
<evidence type="ECO:0000313" key="6">
    <source>
        <dbReference type="Proteomes" id="UP000603728"/>
    </source>
</evidence>
<proteinExistence type="predicted"/>
<keyword evidence="6" id="KW-1185">Reference proteome</keyword>
<keyword evidence="3" id="KW-0732">Signal</keyword>
<evidence type="ECO:0000256" key="1">
    <source>
        <dbReference type="ARBA" id="ARBA00004613"/>
    </source>
</evidence>
<dbReference type="Proteomes" id="UP000603728">
    <property type="component" value="Unassembled WGS sequence"/>
</dbReference>
<dbReference type="RefSeq" id="WP_202004589.1">
    <property type="nucleotide sequence ID" value="NZ_JAERSF010000003.1"/>
</dbReference>
<name>A0ABS1KH86_9FLAO</name>
<feature type="signal peptide" evidence="3">
    <location>
        <begin position="1"/>
        <end position="19"/>
    </location>
</feature>